<dbReference type="EMBL" id="CP031124">
    <property type="protein sequence ID" value="AXF84960.1"/>
    <property type="molecule type" value="Genomic_DNA"/>
</dbReference>
<evidence type="ECO:0000313" key="1">
    <source>
        <dbReference type="EMBL" id="AXF84960.1"/>
    </source>
</evidence>
<dbReference type="AlphaFoldDB" id="A0A345D9C2"/>
<accession>A0A345D9C2</accession>
<dbReference type="Gene3D" id="3.40.50.720">
    <property type="entry name" value="NAD(P)-binding Rossmann-like Domain"/>
    <property type="match status" value="1"/>
</dbReference>
<dbReference type="SUPFAM" id="SSF51735">
    <property type="entry name" value="NAD(P)-binding Rossmann-fold domains"/>
    <property type="match status" value="1"/>
</dbReference>
<proteinExistence type="predicted"/>
<dbReference type="GO" id="GO:0005737">
    <property type="term" value="C:cytoplasm"/>
    <property type="evidence" value="ECO:0007669"/>
    <property type="project" value="TreeGrafter"/>
</dbReference>
<protein>
    <recommendedName>
        <fullName evidence="3">NAD-dependent epimerase/dehydratase domain-containing protein</fullName>
    </recommendedName>
</protein>
<dbReference type="Proteomes" id="UP000252182">
    <property type="component" value="Chromosome"/>
</dbReference>
<name>A0A345D9C2_9BURK</name>
<sequence length="295" mass="31814">MNTNTSPFKKLLVIGLGDVARRILPLLGGEWVVVATQRQLHSVAGVSSLSLDLDASEAGAFGVLPDGVDALLYTAPPPNSGGVDARMRAVLAHWLVHGGAPKHVVYISTTGVYGDCGGAWVDERAALNPESGRAVRRVDAELQLRVFAAQTGATLTILRAPGIYALERLPTDRLRRGVPVLNEVEDGFSNHIHADDLAMMCAAALNKPHGVLAYNACDDVPVKVGEWFTRLAQVASLPVPPRMGRAELEHMVSPLQWSFMRESRRLLNASIKRDLGVVLRYPSVLDFLAAHQGLI</sequence>
<dbReference type="InterPro" id="IPR036291">
    <property type="entry name" value="NAD(P)-bd_dom_sf"/>
</dbReference>
<keyword evidence="2" id="KW-1185">Reference proteome</keyword>
<dbReference type="OrthoDB" id="9808276at2"/>
<gene>
    <name evidence="1" type="ORF">DTO96_100677</name>
</gene>
<dbReference type="KEGG" id="hyf:DTO96_100677"/>
<evidence type="ECO:0000313" key="2">
    <source>
        <dbReference type="Proteomes" id="UP000252182"/>
    </source>
</evidence>
<dbReference type="InterPro" id="IPR051783">
    <property type="entry name" value="NAD(P)-dependent_oxidoreduct"/>
</dbReference>
<dbReference type="PANTHER" id="PTHR48079">
    <property type="entry name" value="PROTEIN YEEZ"/>
    <property type="match status" value="1"/>
</dbReference>
<organism evidence="1 2">
    <name type="scientific">Ephemeroptericola cinctiostellae</name>
    <dbReference type="NCBI Taxonomy" id="2268024"/>
    <lineage>
        <taxon>Bacteria</taxon>
        <taxon>Pseudomonadati</taxon>
        <taxon>Pseudomonadota</taxon>
        <taxon>Betaproteobacteria</taxon>
        <taxon>Burkholderiales</taxon>
        <taxon>Burkholderiaceae</taxon>
        <taxon>Ephemeroptericola</taxon>
    </lineage>
</organism>
<reference evidence="2" key="1">
    <citation type="submission" date="2018-07" db="EMBL/GenBank/DDBJ databases">
        <authorList>
            <person name="Kim H."/>
        </authorList>
    </citation>
    <scope>NUCLEOTIDE SEQUENCE [LARGE SCALE GENOMIC DNA]</scope>
    <source>
        <strain evidence="2">F02</strain>
    </source>
</reference>
<dbReference type="PANTHER" id="PTHR48079:SF6">
    <property type="entry name" value="NAD(P)-BINDING DOMAIN-CONTAINING PROTEIN-RELATED"/>
    <property type="match status" value="1"/>
</dbReference>
<dbReference type="RefSeq" id="WP_114562208.1">
    <property type="nucleotide sequence ID" value="NZ_CP031124.1"/>
</dbReference>
<evidence type="ECO:0008006" key="3">
    <source>
        <dbReference type="Google" id="ProtNLM"/>
    </source>
</evidence>
<dbReference type="GO" id="GO:0004029">
    <property type="term" value="F:aldehyde dehydrogenase (NAD+) activity"/>
    <property type="evidence" value="ECO:0007669"/>
    <property type="project" value="TreeGrafter"/>
</dbReference>